<dbReference type="SMART" id="SM00426">
    <property type="entry name" value="TEA"/>
    <property type="match status" value="1"/>
</dbReference>
<feature type="DNA-binding region" description="TEA" evidence="5">
    <location>
        <begin position="36"/>
        <end position="114"/>
    </location>
</feature>
<dbReference type="InterPro" id="IPR038096">
    <property type="entry name" value="TEA/ATTS_sf"/>
</dbReference>
<dbReference type="GO" id="GO:0048568">
    <property type="term" value="P:embryonic organ development"/>
    <property type="evidence" value="ECO:0007669"/>
    <property type="project" value="TreeGrafter"/>
</dbReference>
<dbReference type="Pfam" id="PF01285">
    <property type="entry name" value="TEA"/>
    <property type="match status" value="1"/>
</dbReference>
<keyword evidence="9" id="KW-1185">Reference proteome</keyword>
<name>A0AAV4AI73_9GAST</name>
<comment type="caution">
    <text evidence="8">The sequence shown here is derived from an EMBL/GenBank/DDBJ whole genome shotgun (WGS) entry which is preliminary data.</text>
</comment>
<dbReference type="AlphaFoldDB" id="A0AAV4AI73"/>
<evidence type="ECO:0000256" key="3">
    <source>
        <dbReference type="ARBA" id="ARBA00023163"/>
    </source>
</evidence>
<gene>
    <name evidence="8" type="ORF">PoB_003274300</name>
</gene>
<keyword evidence="2" id="KW-0805">Transcription regulation</keyword>
<accession>A0AAV4AI73</accession>
<keyword evidence="3" id="KW-0804">Transcription</keyword>
<feature type="compositionally biased region" description="Basic and acidic residues" evidence="6">
    <location>
        <begin position="297"/>
        <end position="307"/>
    </location>
</feature>
<evidence type="ECO:0000313" key="9">
    <source>
        <dbReference type="Proteomes" id="UP000735302"/>
    </source>
</evidence>
<evidence type="ECO:0000313" key="8">
    <source>
        <dbReference type="EMBL" id="GFO06238.1"/>
    </source>
</evidence>
<keyword evidence="4" id="KW-0539">Nucleus</keyword>
<protein>
    <submittedName>
        <fullName evidence="8">Transcriptional enhancer factor tef-1</fullName>
    </submittedName>
</protein>
<dbReference type="InterPro" id="IPR000818">
    <property type="entry name" value="TEA/ATTS_dom"/>
</dbReference>
<dbReference type="EMBL" id="BLXT01003769">
    <property type="protein sequence ID" value="GFO06238.1"/>
    <property type="molecule type" value="Genomic_DNA"/>
</dbReference>
<evidence type="ECO:0000256" key="6">
    <source>
        <dbReference type="SAM" id="MobiDB-lite"/>
    </source>
</evidence>
<sequence length="307" mass="34523">MSSTWSTAAGENPNPSGHDNLSNCSDGKGNISGDELSDAEGVWSPDIEQSFQEALAIYPPCGRRKIILSDEGKMYVSYPSSGIGTSTHFSTPAKRCRKSQHVLPRSKCSTGEPYMAHAYPERVMDERIQELDVKLSYRYILNLRERLNDTLQIAREVLQKAQTKQKLYYERTARRRKFCAGDKVLILPTESNGNAMERTVRRFGDCWSNDSRINVNGKEKTYHANLLKRFITRYTASDETPMVDGSVPAASLIDLAKGYWQIPVRPREHPDYDNGLSLRIPEAAVWDDELGNNPDQSSEKDGLRGGL</sequence>
<dbReference type="PANTHER" id="PTHR11834:SF0">
    <property type="entry name" value="PROTEIN SCALLOPED"/>
    <property type="match status" value="1"/>
</dbReference>
<reference evidence="8 9" key="1">
    <citation type="journal article" date="2021" name="Elife">
        <title>Chloroplast acquisition without the gene transfer in kleptoplastic sea slugs, Plakobranchus ocellatus.</title>
        <authorList>
            <person name="Maeda T."/>
            <person name="Takahashi S."/>
            <person name="Yoshida T."/>
            <person name="Shimamura S."/>
            <person name="Takaki Y."/>
            <person name="Nagai Y."/>
            <person name="Toyoda A."/>
            <person name="Suzuki Y."/>
            <person name="Arimoto A."/>
            <person name="Ishii H."/>
            <person name="Satoh N."/>
            <person name="Nishiyama T."/>
            <person name="Hasebe M."/>
            <person name="Maruyama T."/>
            <person name="Minagawa J."/>
            <person name="Obokata J."/>
            <person name="Shigenobu S."/>
        </authorList>
    </citation>
    <scope>NUCLEOTIDE SEQUENCE [LARGE SCALE GENOMIC DNA]</scope>
</reference>
<dbReference type="PANTHER" id="PTHR11834">
    <property type="entry name" value="TRANSCRIPTIONAL ENHANCER FACTOR TEF RELATED"/>
    <property type="match status" value="1"/>
</dbReference>
<organism evidence="8 9">
    <name type="scientific">Plakobranchus ocellatus</name>
    <dbReference type="NCBI Taxonomy" id="259542"/>
    <lineage>
        <taxon>Eukaryota</taxon>
        <taxon>Metazoa</taxon>
        <taxon>Spiralia</taxon>
        <taxon>Lophotrochozoa</taxon>
        <taxon>Mollusca</taxon>
        <taxon>Gastropoda</taxon>
        <taxon>Heterobranchia</taxon>
        <taxon>Euthyneura</taxon>
        <taxon>Panpulmonata</taxon>
        <taxon>Sacoglossa</taxon>
        <taxon>Placobranchoidea</taxon>
        <taxon>Plakobranchidae</taxon>
        <taxon>Plakobranchus</taxon>
    </lineage>
</organism>
<dbReference type="GO" id="GO:0000978">
    <property type="term" value="F:RNA polymerase II cis-regulatory region sequence-specific DNA binding"/>
    <property type="evidence" value="ECO:0007669"/>
    <property type="project" value="TreeGrafter"/>
</dbReference>
<dbReference type="Gene3D" id="6.10.20.40">
    <property type="entry name" value="TEA/ATTS domain"/>
    <property type="match status" value="1"/>
</dbReference>
<dbReference type="Proteomes" id="UP000735302">
    <property type="component" value="Unassembled WGS sequence"/>
</dbReference>
<feature type="compositionally biased region" description="Polar residues" evidence="6">
    <location>
        <begin position="1"/>
        <end position="25"/>
    </location>
</feature>
<comment type="subcellular location">
    <subcellularLocation>
        <location evidence="1">Nucleus</location>
    </subcellularLocation>
</comment>
<evidence type="ECO:0000256" key="5">
    <source>
        <dbReference type="PROSITE-ProRule" id="PRU00505"/>
    </source>
</evidence>
<feature type="region of interest" description="Disordered" evidence="6">
    <location>
        <begin position="1"/>
        <end position="39"/>
    </location>
</feature>
<proteinExistence type="predicted"/>
<dbReference type="GO" id="GO:0035329">
    <property type="term" value="P:hippo signaling"/>
    <property type="evidence" value="ECO:0007669"/>
    <property type="project" value="TreeGrafter"/>
</dbReference>
<dbReference type="PROSITE" id="PS51088">
    <property type="entry name" value="TEA_2"/>
    <property type="match status" value="1"/>
</dbReference>
<evidence type="ECO:0000256" key="1">
    <source>
        <dbReference type="ARBA" id="ARBA00004123"/>
    </source>
</evidence>
<evidence type="ECO:0000256" key="2">
    <source>
        <dbReference type="ARBA" id="ARBA00023015"/>
    </source>
</evidence>
<evidence type="ECO:0000256" key="4">
    <source>
        <dbReference type="ARBA" id="ARBA00023242"/>
    </source>
</evidence>
<feature type="domain" description="TEA" evidence="7">
    <location>
        <begin position="36"/>
        <end position="114"/>
    </location>
</feature>
<dbReference type="GO" id="GO:0005667">
    <property type="term" value="C:transcription regulator complex"/>
    <property type="evidence" value="ECO:0007669"/>
    <property type="project" value="TreeGrafter"/>
</dbReference>
<dbReference type="GO" id="GO:0000981">
    <property type="term" value="F:DNA-binding transcription factor activity, RNA polymerase II-specific"/>
    <property type="evidence" value="ECO:0007669"/>
    <property type="project" value="TreeGrafter"/>
</dbReference>
<dbReference type="GO" id="GO:0005634">
    <property type="term" value="C:nucleus"/>
    <property type="evidence" value="ECO:0007669"/>
    <property type="project" value="UniProtKB-SubCell"/>
</dbReference>
<feature type="region of interest" description="Disordered" evidence="6">
    <location>
        <begin position="288"/>
        <end position="307"/>
    </location>
</feature>
<dbReference type="InterPro" id="IPR050937">
    <property type="entry name" value="TEC1_TEAD_TF"/>
</dbReference>
<evidence type="ECO:0000259" key="7">
    <source>
        <dbReference type="PROSITE" id="PS51088"/>
    </source>
</evidence>